<dbReference type="EMBL" id="VSSQ01005249">
    <property type="protein sequence ID" value="MPM28422.1"/>
    <property type="molecule type" value="Genomic_DNA"/>
</dbReference>
<reference evidence="1" key="1">
    <citation type="submission" date="2019-08" db="EMBL/GenBank/DDBJ databases">
        <authorList>
            <person name="Kucharzyk K."/>
            <person name="Murdoch R.W."/>
            <person name="Higgins S."/>
            <person name="Loffler F."/>
        </authorList>
    </citation>
    <scope>NUCLEOTIDE SEQUENCE</scope>
</reference>
<comment type="caution">
    <text evidence="1">The sequence shown here is derived from an EMBL/GenBank/DDBJ whole genome shotgun (WGS) entry which is preliminary data.</text>
</comment>
<gene>
    <name evidence="1" type="ORF">SDC9_74944</name>
</gene>
<dbReference type="AlphaFoldDB" id="A0A644YIG0"/>
<evidence type="ECO:0000313" key="1">
    <source>
        <dbReference type="EMBL" id="MPM28422.1"/>
    </source>
</evidence>
<sequence>MLFKHTLKGHLVRKNQTGYIYEVTRNRGFIAVNEMESSLFPISKPLSYGKQYYTQFFDS</sequence>
<name>A0A644YIG0_9ZZZZ</name>
<protein>
    <submittedName>
        <fullName evidence="1">Uncharacterized protein</fullName>
    </submittedName>
</protein>
<proteinExistence type="predicted"/>
<accession>A0A644YIG0</accession>
<organism evidence="1">
    <name type="scientific">bioreactor metagenome</name>
    <dbReference type="NCBI Taxonomy" id="1076179"/>
    <lineage>
        <taxon>unclassified sequences</taxon>
        <taxon>metagenomes</taxon>
        <taxon>ecological metagenomes</taxon>
    </lineage>
</organism>